<evidence type="ECO:0000256" key="2">
    <source>
        <dbReference type="ARBA" id="ARBA00023242"/>
    </source>
</evidence>
<evidence type="ECO:0000256" key="1">
    <source>
        <dbReference type="ARBA" id="ARBA00004123"/>
    </source>
</evidence>
<accession>A0ABP1RS82</accession>
<dbReference type="Pfam" id="PF08585">
    <property type="entry name" value="RMI1_N_C"/>
    <property type="match status" value="1"/>
</dbReference>
<comment type="subcellular location">
    <subcellularLocation>
        <location evidence="1">Nucleus</location>
    </subcellularLocation>
</comment>
<feature type="compositionally biased region" description="Low complexity" evidence="3">
    <location>
        <begin position="592"/>
        <end position="617"/>
    </location>
</feature>
<evidence type="ECO:0000259" key="4">
    <source>
        <dbReference type="Pfam" id="PF08585"/>
    </source>
</evidence>
<feature type="compositionally biased region" description="Basic and acidic residues" evidence="3">
    <location>
        <begin position="368"/>
        <end position="384"/>
    </location>
</feature>
<gene>
    <name evidence="5" type="ORF">ODALV1_LOCUS25519</name>
</gene>
<evidence type="ECO:0000313" key="6">
    <source>
        <dbReference type="Proteomes" id="UP001642540"/>
    </source>
</evidence>
<dbReference type="PANTHER" id="PTHR13681">
    <property type="entry name" value="SURVIVAL OF MOTOR NEURON-RELATED-SPLICING FACTOR 30-RELATED"/>
    <property type="match status" value="1"/>
</dbReference>
<dbReference type="InterPro" id="IPR042470">
    <property type="entry name" value="RMI1_N_C_sf"/>
</dbReference>
<proteinExistence type="predicted"/>
<dbReference type="PANTHER" id="PTHR13681:SF24">
    <property type="entry name" value="TUDOR DOMAIN-CONTAINING PROTEIN 3"/>
    <property type="match status" value="1"/>
</dbReference>
<comment type="caution">
    <text evidence="5">The sequence shown here is derived from an EMBL/GenBank/DDBJ whole genome shotgun (WGS) entry which is preliminary data.</text>
</comment>
<evidence type="ECO:0000256" key="3">
    <source>
        <dbReference type="SAM" id="MobiDB-lite"/>
    </source>
</evidence>
<keyword evidence="2" id="KW-0539">Nucleus</keyword>
<evidence type="ECO:0000313" key="5">
    <source>
        <dbReference type="EMBL" id="CAL8134426.1"/>
    </source>
</evidence>
<dbReference type="Gene3D" id="2.40.50.770">
    <property type="entry name" value="RecQ-mediated genome instability protein Rmi1, C-terminal domain"/>
    <property type="match status" value="1"/>
</dbReference>
<dbReference type="EMBL" id="CAXLJM020000104">
    <property type="protein sequence ID" value="CAL8134426.1"/>
    <property type="molecule type" value="Genomic_DNA"/>
</dbReference>
<reference evidence="5 6" key="1">
    <citation type="submission" date="2024-08" db="EMBL/GenBank/DDBJ databases">
        <authorList>
            <person name="Cucini C."/>
            <person name="Frati F."/>
        </authorList>
    </citation>
    <scope>NUCLEOTIDE SEQUENCE [LARGE SCALE GENOMIC DNA]</scope>
</reference>
<dbReference type="Proteomes" id="UP001642540">
    <property type="component" value="Unassembled WGS sequence"/>
</dbReference>
<dbReference type="InterPro" id="IPR013894">
    <property type="entry name" value="RMI1_OB"/>
</dbReference>
<feature type="domain" description="RecQ mediated genome instability protein 1 OB-fold" evidence="4">
    <location>
        <begin position="37"/>
        <end position="135"/>
    </location>
</feature>
<keyword evidence="6" id="KW-1185">Reference proteome</keyword>
<feature type="region of interest" description="Disordered" evidence="3">
    <location>
        <begin position="589"/>
        <end position="621"/>
    </location>
</feature>
<organism evidence="5 6">
    <name type="scientific">Orchesella dallaii</name>
    <dbReference type="NCBI Taxonomy" id="48710"/>
    <lineage>
        <taxon>Eukaryota</taxon>
        <taxon>Metazoa</taxon>
        <taxon>Ecdysozoa</taxon>
        <taxon>Arthropoda</taxon>
        <taxon>Hexapoda</taxon>
        <taxon>Collembola</taxon>
        <taxon>Entomobryomorpha</taxon>
        <taxon>Entomobryoidea</taxon>
        <taxon>Orchesellidae</taxon>
        <taxon>Orchesellinae</taxon>
        <taxon>Orchesella</taxon>
    </lineage>
</organism>
<sequence length="722" mass="80794">MMMERILHEDLNTLQNDVTRFLKECIGKRKEVPPESLLQIQQVTNISLPTYEKSSYNDSSDKCTLKVVLTDGHNQAFALIPDSLPGVSVKTPPGTKLRLTQTVPVVQGKLLILTRANSEVLGGKVANLIEKWEVQKKMAIKHEWGYAGVSSSAIDEGPPAWKPFGHKSLSSANLKAIRMMKTTDVVTAGDKKEGASEAEKSKFEVQRDEAIQEGAAAVSKSKTFQKPKKHLLPKEIADIMGHGFSQVQAEFAMKRFKNFHKALKFLKEMRDRQEGKEIVKKPFEMETKFHRKKGKKGLDDEEDEYEYHQDVPAEFKRPTSNVSLFGFIEGQIKTGDDKKLPKTFEGSVKKEPEPDLEVKMEQLTLRGYRSETSRDKPYQKEMRARGRRGRGGAGGGGRGWRRGGGDAVGRLDPPSAQWDGNKDRNSRHYHPPPRYQYIGERGRGHRRDSRGAQLSNFNPGHGQAERHHRMPSSRQDPPRIQNVAPVNDPVTHAPSFFPSAKDPRIFTAHSSIDSSIFSAPSGKNALNLSAPSTTEFKDVKAPSANDSRMFSTLSGSGVDPRILSARSVSSGYSFRHLPPPGFEFQAPAVHLSQQQSPSSSNFSRYSPFQQPSSQQPRPHLPYDEYSHFHHINNGNRAPQWNQELEFKYRTSASTTSNLVGHNTIQTPTKYKAEHSAPPQYPFEFGIDNSMQSLGLQSDEGRINDNLTNIGPLTYFVANSHQS</sequence>
<feature type="region of interest" description="Disordered" evidence="3">
    <location>
        <begin position="363"/>
        <end position="484"/>
    </location>
</feature>
<name>A0ABP1RS82_9HEXA</name>
<protein>
    <recommendedName>
        <fullName evidence="4">RecQ mediated genome instability protein 1 OB-fold domain-containing protein</fullName>
    </recommendedName>
</protein>